<dbReference type="Proteomes" id="UP000712281">
    <property type="component" value="Unassembled WGS sequence"/>
</dbReference>
<dbReference type="InterPro" id="IPR007187">
    <property type="entry name" value="Nucleoporin_Nup133/Nup155_C"/>
</dbReference>
<dbReference type="GO" id="GO:0000972">
    <property type="term" value="P:transcription-dependent tethering of RNA polymerase II gene DNA at nuclear periphery"/>
    <property type="evidence" value="ECO:0007669"/>
    <property type="project" value="TreeGrafter"/>
</dbReference>
<sequence>MFSPLTKRPKQSSRTPLHRAAPPDSPVTPASHNRESANRDSFISDRPATGTPAPWAPRLSVLARYPDPLSLSLSQNLLNISPDLVLITLSIVVVVRRVSPVNDANQLKPVFVGEFPQLVRDEQMRNNTHPGDVCVSGGMDKETCLSWFISGTKLFVWSHLTASPSRKCVALELPLANRESVSSDLQDAKSWLVSVVSWDTSPGAAARSRSPIGIVMVNRKTRGVVFWSDIFSSQEASPVTSLGSFDETGMYSSPKVRKSSRLSNGIRSNRSGYSDLNALITTSVDATERVCIAVACSSSGELWQFTCSPAGIKSNQIHLDVSSSSVSEAYPRSLVWRFSQGLARESCCQFFMLTDCDIHCFAIEPDLTVSEVWRHEIVGADGDSGIKKDIASQKQIWPLDLQVDDQGKVITILVATICMDRANSSSYTQYSLLTLQQKSETRLADGKEERVLEKQAPVQVIIPKARVEDKDFLLSMKLRVGGRPQGSAMILSGDGTATVCYCHGNSTRLYKFDLPYDAGKVLDASVLSSSDEHECGAWTVLTEKAGVWAIPEKAVVLGGVKPPERSLSRKDSSNERSRDETRSLYNIDRTARLDDSDLQNSEDKVNVKMGVFRQTARDEDSEALLGQLFEDFLLSGRADGSLGKLTQSGAFDRDGETNVFARKSKSIVDTLAKHWTTTRGAEIVAMTVVSTQLMEKQQKHEKFLHFLAVSKCHEELCSKQRHSLQIILENGEKLAAMIQLREMQNLINQSRSGRFGSPHAVSEDQVSCALWDLIQFVGERARRNTVLLMDRDNAEVFYSKVSEIEEVFYCLTRQLEYIIRAEQPLGIQVQRACELSNACVTILRAALDYKNEHQMWYPPLEGLIPWHSQPVVCNGLWCIASFMRHLLTEGSRIDISAKSEIYMHLEVLTEVLLEACAGSATAKLEREEEDKALLDEYWARRDTIFDCLYEQAKEFMEADFQNVNERAEMTDEDIFKNRCSDLLSIAKRHAGYKIMWRICYDLNDTGLLRNLMHEGVGPQGGFSYFVFQQLYDMKQFSKLLRLGEEFQDELLIFLKRHSDLLWLHQVFLHQFSSASETLHSLALAQEEESMTATNERTVSESEDVQPTFADRKRFLNLSKIAYVADKGADSKSIVKRIEADLKLLKLQEELTKALPSDEQTRNRLFRPEELIEICLSIQGRWTAIKAFEVFAWTSCSFREKHRSLLEECWRNAADQEDWDRLHQASANEGWSDKETLQNLKNTALFQASKRCYGPNRVNAFDGDFAQVLPLRRENPEDKTSSVEDLLMSHKDFAEAGKLMLTAIMLGCLEEEGIEAEDLSSPMA</sequence>
<gene>
    <name evidence="11" type="ORF">F2Q68_00003532</name>
</gene>
<dbReference type="InterPro" id="IPR037624">
    <property type="entry name" value="Nup133-like"/>
</dbReference>
<evidence type="ECO:0000313" key="12">
    <source>
        <dbReference type="Proteomes" id="UP000712281"/>
    </source>
</evidence>
<comment type="similarity">
    <text evidence="2">Belongs to the nucleoporin Nup133 family.</text>
</comment>
<evidence type="ECO:0000256" key="3">
    <source>
        <dbReference type="ARBA" id="ARBA00022448"/>
    </source>
</evidence>
<keyword evidence="5" id="KW-0653">Protein transport</keyword>
<feature type="domain" description="Nucleoporin Nup133/Nup155-like C-terminal" evidence="9">
    <location>
        <begin position="1022"/>
        <end position="1159"/>
    </location>
</feature>
<dbReference type="InterPro" id="IPR015943">
    <property type="entry name" value="WD40/YVTN_repeat-like_dom_sf"/>
</dbReference>
<dbReference type="InterPro" id="IPR014908">
    <property type="entry name" value="Nucleoporin_Nup133/Nup155_N"/>
</dbReference>
<dbReference type="Pfam" id="PF08801">
    <property type="entry name" value="Nucleoporin_N"/>
    <property type="match status" value="1"/>
</dbReference>
<evidence type="ECO:0000256" key="5">
    <source>
        <dbReference type="ARBA" id="ARBA00022927"/>
    </source>
</evidence>
<organism evidence="11 12">
    <name type="scientific">Brassica cretica</name>
    <name type="common">Mustard</name>
    <dbReference type="NCBI Taxonomy" id="69181"/>
    <lineage>
        <taxon>Eukaryota</taxon>
        <taxon>Viridiplantae</taxon>
        <taxon>Streptophyta</taxon>
        <taxon>Embryophyta</taxon>
        <taxon>Tracheophyta</taxon>
        <taxon>Spermatophyta</taxon>
        <taxon>Magnoliopsida</taxon>
        <taxon>eudicotyledons</taxon>
        <taxon>Gunneridae</taxon>
        <taxon>Pentapetalae</taxon>
        <taxon>rosids</taxon>
        <taxon>malvids</taxon>
        <taxon>Brassicales</taxon>
        <taxon>Brassicaceae</taxon>
        <taxon>Brassiceae</taxon>
        <taxon>Brassica</taxon>
    </lineage>
</organism>
<reference evidence="11" key="1">
    <citation type="submission" date="2019-12" db="EMBL/GenBank/DDBJ databases">
        <title>Genome sequencing and annotation of Brassica cretica.</title>
        <authorList>
            <person name="Studholme D.J."/>
            <person name="Sarris P.F."/>
        </authorList>
    </citation>
    <scope>NUCLEOTIDE SEQUENCE</scope>
    <source>
        <strain evidence="11">PFS-001/15</strain>
        <tissue evidence="11">Leaf</tissue>
    </source>
</reference>
<feature type="domain" description="Nucleoporin Nup133/Nup155-like N-terminal" evidence="10">
    <location>
        <begin position="105"/>
        <end position="548"/>
    </location>
</feature>
<evidence type="ECO:0000259" key="10">
    <source>
        <dbReference type="Pfam" id="PF08801"/>
    </source>
</evidence>
<dbReference type="GO" id="GO:0031080">
    <property type="term" value="C:nuclear pore outer ring"/>
    <property type="evidence" value="ECO:0007669"/>
    <property type="project" value="TreeGrafter"/>
</dbReference>
<keyword evidence="6" id="KW-0811">Translocation</keyword>
<dbReference type="GO" id="GO:0016973">
    <property type="term" value="P:poly(A)+ mRNA export from nucleus"/>
    <property type="evidence" value="ECO:0007669"/>
    <property type="project" value="TreeGrafter"/>
</dbReference>
<dbReference type="Gene3D" id="1.20.58.1380">
    <property type="match status" value="1"/>
</dbReference>
<comment type="subcellular location">
    <subcellularLocation>
        <location evidence="1">Nucleus envelope</location>
    </subcellularLocation>
</comment>
<dbReference type="GO" id="GO:0006606">
    <property type="term" value="P:protein import into nucleus"/>
    <property type="evidence" value="ECO:0007669"/>
    <property type="project" value="TreeGrafter"/>
</dbReference>
<dbReference type="FunFam" id="1.20.58.1380:FF:000005">
    <property type="entry name" value="Nuclear pore complex protein NUP133"/>
    <property type="match status" value="1"/>
</dbReference>
<dbReference type="Gene3D" id="2.130.10.10">
    <property type="entry name" value="YVTN repeat-like/Quinoprotein amine dehydrogenase"/>
    <property type="match status" value="1"/>
</dbReference>
<comment type="caution">
    <text evidence="11">The sequence shown here is derived from an EMBL/GenBank/DDBJ whole genome shotgun (WGS) entry which is preliminary data.</text>
</comment>
<name>A0A8S9JAK5_BRACR</name>
<evidence type="ECO:0000259" key="9">
    <source>
        <dbReference type="Pfam" id="PF03177"/>
    </source>
</evidence>
<proteinExistence type="inferred from homology"/>
<feature type="region of interest" description="Disordered" evidence="8">
    <location>
        <begin position="561"/>
        <end position="586"/>
    </location>
</feature>
<feature type="region of interest" description="Disordered" evidence="8">
    <location>
        <begin position="1"/>
        <end position="51"/>
    </location>
</feature>
<keyword evidence="7" id="KW-0539">Nucleus</keyword>
<feature type="compositionally biased region" description="Basic and acidic residues" evidence="8">
    <location>
        <begin position="562"/>
        <end position="582"/>
    </location>
</feature>
<evidence type="ECO:0000256" key="6">
    <source>
        <dbReference type="ARBA" id="ARBA00023010"/>
    </source>
</evidence>
<dbReference type="PANTHER" id="PTHR13405:SF11">
    <property type="entry name" value="NUCLEAR PORE COMPLEX PROTEIN NUP133"/>
    <property type="match status" value="1"/>
</dbReference>
<evidence type="ECO:0008006" key="13">
    <source>
        <dbReference type="Google" id="ProtNLM"/>
    </source>
</evidence>
<protein>
    <recommendedName>
        <fullName evidence="13">Nucleoporin Nup133/Nup155-like N-terminal domain-containing protein</fullName>
    </recommendedName>
</protein>
<keyword evidence="4" id="KW-0509">mRNA transport</keyword>
<accession>A0A8S9JAK5</accession>
<dbReference type="EMBL" id="QGKW02001660">
    <property type="protein sequence ID" value="KAF2579035.1"/>
    <property type="molecule type" value="Genomic_DNA"/>
</dbReference>
<dbReference type="SUPFAM" id="SSF117289">
    <property type="entry name" value="Nucleoporin domain"/>
    <property type="match status" value="1"/>
</dbReference>
<evidence type="ECO:0000256" key="1">
    <source>
        <dbReference type="ARBA" id="ARBA00004259"/>
    </source>
</evidence>
<dbReference type="GO" id="GO:0017056">
    <property type="term" value="F:structural constituent of nuclear pore"/>
    <property type="evidence" value="ECO:0007669"/>
    <property type="project" value="InterPro"/>
</dbReference>
<evidence type="ECO:0000256" key="7">
    <source>
        <dbReference type="ARBA" id="ARBA00023242"/>
    </source>
</evidence>
<dbReference type="PANTHER" id="PTHR13405">
    <property type="entry name" value="NUCLEAR PORE COMPLEX PROTEIN NUP133"/>
    <property type="match status" value="1"/>
</dbReference>
<evidence type="ECO:0000313" key="11">
    <source>
        <dbReference type="EMBL" id="KAF2579035.1"/>
    </source>
</evidence>
<dbReference type="Pfam" id="PF03177">
    <property type="entry name" value="Nucleoporin_C"/>
    <property type="match status" value="1"/>
</dbReference>
<keyword evidence="3" id="KW-0813">Transport</keyword>
<evidence type="ECO:0000256" key="8">
    <source>
        <dbReference type="SAM" id="MobiDB-lite"/>
    </source>
</evidence>
<evidence type="ECO:0000256" key="4">
    <source>
        <dbReference type="ARBA" id="ARBA00022816"/>
    </source>
</evidence>
<evidence type="ECO:0000256" key="2">
    <source>
        <dbReference type="ARBA" id="ARBA00005569"/>
    </source>
</evidence>